<gene>
    <name evidence="2" type="ORF">IAA55_02310</name>
</gene>
<feature type="coiled-coil region" evidence="1">
    <location>
        <begin position="8"/>
        <end position="59"/>
    </location>
</feature>
<dbReference type="AlphaFoldDB" id="A0A9D1JA61"/>
<dbReference type="Proteomes" id="UP000823912">
    <property type="component" value="Unassembled WGS sequence"/>
</dbReference>
<keyword evidence="1" id="KW-0175">Coiled coil</keyword>
<feature type="coiled-coil region" evidence="1">
    <location>
        <begin position="90"/>
        <end position="117"/>
    </location>
</feature>
<reference evidence="2" key="1">
    <citation type="submission" date="2020-10" db="EMBL/GenBank/DDBJ databases">
        <authorList>
            <person name="Gilroy R."/>
        </authorList>
    </citation>
    <scope>NUCLEOTIDE SEQUENCE</scope>
    <source>
        <strain evidence="2">ChiSjej5B23-6657</strain>
    </source>
</reference>
<proteinExistence type="predicted"/>
<name>A0A9D1JA61_9FIRM</name>
<evidence type="ECO:0000313" key="3">
    <source>
        <dbReference type="Proteomes" id="UP000823912"/>
    </source>
</evidence>
<evidence type="ECO:0000313" key="2">
    <source>
        <dbReference type="EMBL" id="HIR70097.1"/>
    </source>
</evidence>
<dbReference type="EMBL" id="DVHM01000037">
    <property type="protein sequence ID" value="HIR70097.1"/>
    <property type="molecule type" value="Genomic_DNA"/>
</dbReference>
<comment type="caution">
    <text evidence="2">The sequence shown here is derived from an EMBL/GenBank/DDBJ whole genome shotgun (WGS) entry which is preliminary data.</text>
</comment>
<sequence length="313" mass="36165">MKYYDSDLQKLQQEVMEKERVEVKLKDLRAQKFELERKASELEKKKWEEQEDVDQLNGRSLKGLFYRVTGKLGEKLSEEEAEAYAAAVKYDTAKRELETLEGEISHCERRLADLRDCESRYENMLREKTEAVKASGTPEAARILEYEKNIAGMENQQRELAEAVSAGEQALSIAREVIKDLDSAKSWSTMDLVGGGFLADMAKYNKLDQVQDETLELQNALRGFRTELADVTEQVSGDLHLEIGDFLHFADFFFDGLIADWMVHDKIAESYDRAQKTYGQIQRVLSQLSQMQRTLKDKQDQERKKLEETVLRL</sequence>
<evidence type="ECO:0000256" key="1">
    <source>
        <dbReference type="SAM" id="Coils"/>
    </source>
</evidence>
<organism evidence="2 3">
    <name type="scientific">Candidatus Pullilachnospira gallistercoris</name>
    <dbReference type="NCBI Taxonomy" id="2840911"/>
    <lineage>
        <taxon>Bacteria</taxon>
        <taxon>Bacillati</taxon>
        <taxon>Bacillota</taxon>
        <taxon>Clostridia</taxon>
        <taxon>Lachnospirales</taxon>
        <taxon>Lachnospiraceae</taxon>
        <taxon>Lachnospiraceae incertae sedis</taxon>
        <taxon>Candidatus Pullilachnospira</taxon>
    </lineage>
</organism>
<reference evidence="2" key="2">
    <citation type="journal article" date="2021" name="PeerJ">
        <title>Extensive microbial diversity within the chicken gut microbiome revealed by metagenomics and culture.</title>
        <authorList>
            <person name="Gilroy R."/>
            <person name="Ravi A."/>
            <person name="Getino M."/>
            <person name="Pursley I."/>
            <person name="Horton D.L."/>
            <person name="Alikhan N.F."/>
            <person name="Baker D."/>
            <person name="Gharbi K."/>
            <person name="Hall N."/>
            <person name="Watson M."/>
            <person name="Adriaenssens E.M."/>
            <person name="Foster-Nyarko E."/>
            <person name="Jarju S."/>
            <person name="Secka A."/>
            <person name="Antonio M."/>
            <person name="Oren A."/>
            <person name="Chaudhuri R.R."/>
            <person name="La Ragione R."/>
            <person name="Hildebrand F."/>
            <person name="Pallen M.J."/>
        </authorList>
    </citation>
    <scope>NUCLEOTIDE SEQUENCE</scope>
    <source>
        <strain evidence="2">ChiSjej5B23-6657</strain>
    </source>
</reference>
<feature type="coiled-coil region" evidence="1">
    <location>
        <begin position="281"/>
        <end position="308"/>
    </location>
</feature>
<accession>A0A9D1JA61</accession>
<protein>
    <submittedName>
        <fullName evidence="2">Uncharacterized protein</fullName>
    </submittedName>
</protein>